<comment type="caution">
    <text evidence="2">The sequence shown here is derived from an EMBL/GenBank/DDBJ whole genome shotgun (WGS) entry which is preliminary data.</text>
</comment>
<evidence type="ECO:0000256" key="1">
    <source>
        <dbReference type="SAM" id="MobiDB-lite"/>
    </source>
</evidence>
<feature type="region of interest" description="Disordered" evidence="1">
    <location>
        <begin position="46"/>
        <end position="189"/>
    </location>
</feature>
<dbReference type="EMBL" id="MIGC01002230">
    <property type="protein sequence ID" value="PHJ21465.1"/>
    <property type="molecule type" value="Genomic_DNA"/>
</dbReference>
<sequence length="242" mass="27060">LCVYWQAVQRDFSSSPAPSYLVYYRLKAIRPSPADPPTLERFATIPSRADLPSSSPPLRKVPSLLSPLARDRSSSRSGPEERPGTRLFEVTSPQKKTLTMEKEDSGGGEEEERKETQTRGKDTSVLLEDRREKNTVETPGDRNRRPKKDKEEEEGDQTISHPATSVDISSSSSCNGSPPDRNDVTDEGVDFSISFSVRERERIADWLKSIRVNHPDFEIFKSKGIVQQQQQQGGGGGVWGNR</sequence>
<reference evidence="2 3" key="1">
    <citation type="journal article" date="2017" name="Int. J. Parasitol.">
        <title>The genome of the protozoan parasite Cystoisospora suis and a reverse vaccinology approach to identify vaccine candidates.</title>
        <authorList>
            <person name="Palmieri N."/>
            <person name="Shrestha A."/>
            <person name="Ruttkowski B."/>
            <person name="Beck T."/>
            <person name="Vogl C."/>
            <person name="Tomley F."/>
            <person name="Blake D.P."/>
            <person name="Joachim A."/>
        </authorList>
    </citation>
    <scope>NUCLEOTIDE SEQUENCE [LARGE SCALE GENOMIC DNA]</scope>
    <source>
        <strain evidence="2 3">Wien I</strain>
    </source>
</reference>
<dbReference type="VEuPathDB" id="ToxoDB:CSUI_004691"/>
<feature type="compositionally biased region" description="Polar residues" evidence="1">
    <location>
        <begin position="157"/>
        <end position="168"/>
    </location>
</feature>
<keyword evidence="3" id="KW-1185">Reference proteome</keyword>
<accession>A0A2C6L009</accession>
<name>A0A2C6L009_9APIC</name>
<dbReference type="RefSeq" id="XP_067923147.1">
    <property type="nucleotide sequence ID" value="XM_068064876.1"/>
</dbReference>
<dbReference type="Proteomes" id="UP000221165">
    <property type="component" value="Unassembled WGS sequence"/>
</dbReference>
<feature type="non-terminal residue" evidence="2">
    <location>
        <position position="1"/>
    </location>
</feature>
<evidence type="ECO:0000313" key="2">
    <source>
        <dbReference type="EMBL" id="PHJ21465.1"/>
    </source>
</evidence>
<feature type="compositionally biased region" description="Basic and acidic residues" evidence="1">
    <location>
        <begin position="98"/>
        <end position="143"/>
    </location>
</feature>
<evidence type="ECO:0000313" key="3">
    <source>
        <dbReference type="Proteomes" id="UP000221165"/>
    </source>
</evidence>
<feature type="compositionally biased region" description="Basic and acidic residues" evidence="1">
    <location>
        <begin position="69"/>
        <end position="84"/>
    </location>
</feature>
<protein>
    <submittedName>
        <fullName evidence="2">Uncharacterized protein</fullName>
    </submittedName>
</protein>
<dbReference type="GeneID" id="94428087"/>
<proteinExistence type="predicted"/>
<organism evidence="2 3">
    <name type="scientific">Cystoisospora suis</name>
    <dbReference type="NCBI Taxonomy" id="483139"/>
    <lineage>
        <taxon>Eukaryota</taxon>
        <taxon>Sar</taxon>
        <taxon>Alveolata</taxon>
        <taxon>Apicomplexa</taxon>
        <taxon>Conoidasida</taxon>
        <taxon>Coccidia</taxon>
        <taxon>Eucoccidiorida</taxon>
        <taxon>Eimeriorina</taxon>
        <taxon>Sarcocystidae</taxon>
        <taxon>Cystoisospora</taxon>
    </lineage>
</organism>
<gene>
    <name evidence="2" type="ORF">CSUI_004691</name>
</gene>
<dbReference type="AlphaFoldDB" id="A0A2C6L009"/>
<dbReference type="OrthoDB" id="332031at2759"/>